<protein>
    <submittedName>
        <fullName evidence="1">ATP-dependent protease ClpP, protease subunit</fullName>
    </submittedName>
</protein>
<dbReference type="STRING" id="137658.SAMN05216186_10296"/>
<dbReference type="GO" id="GO:0008233">
    <property type="term" value="F:peptidase activity"/>
    <property type="evidence" value="ECO:0007669"/>
    <property type="project" value="UniProtKB-KW"/>
</dbReference>
<accession>A0A1G8V6P8</accession>
<dbReference type="Proteomes" id="UP000198706">
    <property type="component" value="Unassembled WGS sequence"/>
</dbReference>
<keyword evidence="2" id="KW-1185">Reference proteome</keyword>
<dbReference type="CDD" id="cd07016">
    <property type="entry name" value="S14_ClpP_1"/>
    <property type="match status" value="1"/>
</dbReference>
<dbReference type="AlphaFoldDB" id="A0A1G8V6P8"/>
<gene>
    <name evidence="1" type="ORF">SAMN05216186_10296</name>
</gene>
<keyword evidence="1" id="KW-0378">Hydrolase</keyword>
<dbReference type="SUPFAM" id="SSF52096">
    <property type="entry name" value="ClpP/crotonase"/>
    <property type="match status" value="1"/>
</dbReference>
<dbReference type="GO" id="GO:0006508">
    <property type="term" value="P:proteolysis"/>
    <property type="evidence" value="ECO:0007669"/>
    <property type="project" value="UniProtKB-KW"/>
</dbReference>
<keyword evidence="1" id="KW-0645">Protease</keyword>
<name>A0A1G8V6P8_9PSED</name>
<dbReference type="InterPro" id="IPR029045">
    <property type="entry name" value="ClpP/crotonase-like_dom_sf"/>
</dbReference>
<evidence type="ECO:0000313" key="1">
    <source>
        <dbReference type="EMBL" id="SDJ61005.1"/>
    </source>
</evidence>
<dbReference type="NCBIfam" id="NF045542">
    <property type="entry name" value="Clp_rel_HeadMat"/>
    <property type="match status" value="1"/>
</dbReference>
<evidence type="ECO:0000313" key="2">
    <source>
        <dbReference type="Proteomes" id="UP000198706"/>
    </source>
</evidence>
<dbReference type="Pfam" id="PF00574">
    <property type="entry name" value="CLP_protease"/>
    <property type="match status" value="1"/>
</dbReference>
<organism evidence="1 2">
    <name type="scientific">Pseudomonas indica</name>
    <dbReference type="NCBI Taxonomy" id="137658"/>
    <lineage>
        <taxon>Bacteria</taxon>
        <taxon>Pseudomonadati</taxon>
        <taxon>Pseudomonadota</taxon>
        <taxon>Gammaproteobacteria</taxon>
        <taxon>Pseudomonadales</taxon>
        <taxon>Pseudomonadaceae</taxon>
        <taxon>Pseudomonas</taxon>
    </lineage>
</organism>
<proteinExistence type="predicted"/>
<dbReference type="InterPro" id="IPR023562">
    <property type="entry name" value="ClpP/TepA"/>
</dbReference>
<reference evidence="1 2" key="1">
    <citation type="submission" date="2016-10" db="EMBL/GenBank/DDBJ databases">
        <authorList>
            <person name="de Groot N.N."/>
        </authorList>
    </citation>
    <scope>NUCLEOTIDE SEQUENCE [LARGE SCALE GENOMIC DNA]</scope>
    <source>
        <strain evidence="1 2">JCM 21544</strain>
    </source>
</reference>
<dbReference type="RefSeq" id="WP_084336907.1">
    <property type="nucleotide sequence ID" value="NZ_FNFD01000002.1"/>
</dbReference>
<sequence>MNVLSKYWLGVCLSLLLQGGRCLAFPRIQNLGPQQEQQEHWYAIRAAGEGDNRVIDVMIYGEIGYWGITAAQFVSDLKALDDGVSRIRVSIATIGGDLMDGIAIHNALRDLGERCEGRIVGACYSAGTLAISGAHRVTMAENGLYMIHNPNIGWLQDVESADLRAYADLLDKTLELMVSCYKHRPLALSDEELLAKIKATTWMTASEAKDFGFVDEVLVGVEVKAALGNVKILNRYQDVPEQARALIANDLPTEEQEDLAPPEEPDPVALAAQMAAECAAAGLSNVTGVLIKATGLKSLAAVKEAVVKAKAVKDVCLLAKLPGEAEAFIEAGLDADAVRVKLFDKIVAANSRVELDNKPPLEDHLPAPTKTIDPGDIYARRRAIASKGERA</sequence>
<dbReference type="EMBL" id="FNFD01000002">
    <property type="protein sequence ID" value="SDJ61005.1"/>
    <property type="molecule type" value="Genomic_DNA"/>
</dbReference>
<dbReference type="Gene3D" id="3.90.226.10">
    <property type="entry name" value="2-enoyl-CoA Hydratase, Chain A, domain 1"/>
    <property type="match status" value="1"/>
</dbReference>